<sequence>MSAHSQCDPRRPILVEDEMESFFHLLLFYAIRHLPHNCHDVDTFIDQQFNGCSKGVEQDFCGLARWNAMMDGRFSHYSISGPLTFYLPPKPSNLSHDSSSIPHWSRRMDTPAENATPSSTHSSSPPQEIPPKLHPINAVFSRLLRWIHAHYALTNESKNMPTALPSHSAGERDAEPTEEERWFIEEYGMDEEDEDEDEDEALGVDELTSEQRAAFMKLAPKLKEHKHVIGLFRRALSRSNQFGAWPRRDKVPDQLRPNSDDWY</sequence>
<reference evidence="2 3" key="1">
    <citation type="journal article" date="2015" name="Sci. Rep.">
        <title>Chromosome-level genome map provides insights into diverse defense mechanisms in the medicinal fungus Ganoderma sinense.</title>
        <authorList>
            <person name="Zhu Y."/>
            <person name="Xu J."/>
            <person name="Sun C."/>
            <person name="Zhou S."/>
            <person name="Xu H."/>
            <person name="Nelson D.R."/>
            <person name="Qian J."/>
            <person name="Song J."/>
            <person name="Luo H."/>
            <person name="Xiang L."/>
            <person name="Li Y."/>
            <person name="Xu Z."/>
            <person name="Ji A."/>
            <person name="Wang L."/>
            <person name="Lu S."/>
            <person name="Hayward A."/>
            <person name="Sun W."/>
            <person name="Li X."/>
            <person name="Schwartz D.C."/>
            <person name="Wang Y."/>
            <person name="Chen S."/>
        </authorList>
    </citation>
    <scope>NUCLEOTIDE SEQUENCE [LARGE SCALE GENOMIC DNA]</scope>
    <source>
        <strain evidence="2 3">ZZ0214-1</strain>
    </source>
</reference>
<comment type="caution">
    <text evidence="2">The sequence shown here is derived from an EMBL/GenBank/DDBJ whole genome shotgun (WGS) entry which is preliminary data.</text>
</comment>
<accession>A0A2G8SBB0</accession>
<organism evidence="2 3">
    <name type="scientific">Ganoderma sinense ZZ0214-1</name>
    <dbReference type="NCBI Taxonomy" id="1077348"/>
    <lineage>
        <taxon>Eukaryota</taxon>
        <taxon>Fungi</taxon>
        <taxon>Dikarya</taxon>
        <taxon>Basidiomycota</taxon>
        <taxon>Agaricomycotina</taxon>
        <taxon>Agaricomycetes</taxon>
        <taxon>Polyporales</taxon>
        <taxon>Polyporaceae</taxon>
        <taxon>Ganoderma</taxon>
    </lineage>
</organism>
<evidence type="ECO:0000313" key="3">
    <source>
        <dbReference type="Proteomes" id="UP000230002"/>
    </source>
</evidence>
<evidence type="ECO:0000256" key="1">
    <source>
        <dbReference type="SAM" id="MobiDB-lite"/>
    </source>
</evidence>
<name>A0A2G8SBB0_9APHY</name>
<feature type="region of interest" description="Disordered" evidence="1">
    <location>
        <begin position="243"/>
        <end position="263"/>
    </location>
</feature>
<dbReference type="Proteomes" id="UP000230002">
    <property type="component" value="Unassembled WGS sequence"/>
</dbReference>
<protein>
    <submittedName>
        <fullName evidence="2">Uncharacterized protein</fullName>
    </submittedName>
</protein>
<dbReference type="AlphaFoldDB" id="A0A2G8SBB0"/>
<feature type="region of interest" description="Disordered" evidence="1">
    <location>
        <begin position="97"/>
        <end position="132"/>
    </location>
</feature>
<gene>
    <name evidence="2" type="ORF">GSI_05751</name>
</gene>
<proteinExistence type="predicted"/>
<feature type="region of interest" description="Disordered" evidence="1">
    <location>
        <begin position="158"/>
        <end position="178"/>
    </location>
</feature>
<feature type="compositionally biased region" description="Low complexity" evidence="1">
    <location>
        <begin position="116"/>
        <end position="126"/>
    </location>
</feature>
<evidence type="ECO:0000313" key="2">
    <source>
        <dbReference type="EMBL" id="PIL31055.1"/>
    </source>
</evidence>
<dbReference type="OrthoDB" id="2758603at2759"/>
<keyword evidence="3" id="KW-1185">Reference proteome</keyword>
<feature type="compositionally biased region" description="Basic and acidic residues" evidence="1">
    <location>
        <begin position="169"/>
        <end position="178"/>
    </location>
</feature>
<dbReference type="EMBL" id="AYKW01000012">
    <property type="protein sequence ID" value="PIL31055.1"/>
    <property type="molecule type" value="Genomic_DNA"/>
</dbReference>